<dbReference type="InterPro" id="IPR027417">
    <property type="entry name" value="P-loop_NTPase"/>
</dbReference>
<dbReference type="Pfam" id="PF00931">
    <property type="entry name" value="NB-ARC"/>
    <property type="match status" value="1"/>
</dbReference>
<organism evidence="3 4">
    <name type="scientific">Camellia sinensis var. sinensis</name>
    <name type="common">China tea</name>
    <dbReference type="NCBI Taxonomy" id="542762"/>
    <lineage>
        <taxon>Eukaryota</taxon>
        <taxon>Viridiplantae</taxon>
        <taxon>Streptophyta</taxon>
        <taxon>Embryophyta</taxon>
        <taxon>Tracheophyta</taxon>
        <taxon>Spermatophyta</taxon>
        <taxon>Magnoliopsida</taxon>
        <taxon>eudicotyledons</taxon>
        <taxon>Gunneridae</taxon>
        <taxon>Pentapetalae</taxon>
        <taxon>asterids</taxon>
        <taxon>Ericales</taxon>
        <taxon>Theaceae</taxon>
        <taxon>Camellia</taxon>
    </lineage>
</organism>
<evidence type="ECO:0000313" key="4">
    <source>
        <dbReference type="Proteomes" id="UP000306102"/>
    </source>
</evidence>
<dbReference type="PANTHER" id="PTHR36766">
    <property type="entry name" value="PLANT BROAD-SPECTRUM MILDEW RESISTANCE PROTEIN RPW8"/>
    <property type="match status" value="1"/>
</dbReference>
<feature type="domain" description="NB-ARC" evidence="2">
    <location>
        <begin position="4"/>
        <end position="120"/>
    </location>
</feature>
<keyword evidence="4" id="KW-1185">Reference proteome</keyword>
<dbReference type="EMBL" id="SDRB02012615">
    <property type="protein sequence ID" value="THF97183.1"/>
    <property type="molecule type" value="Genomic_DNA"/>
</dbReference>
<proteinExistence type="predicted"/>
<evidence type="ECO:0000313" key="3">
    <source>
        <dbReference type="EMBL" id="THF97183.1"/>
    </source>
</evidence>
<protein>
    <recommendedName>
        <fullName evidence="2">NB-ARC domain-containing protein</fullName>
    </recommendedName>
</protein>
<gene>
    <name evidence="3" type="ORF">TEA_012305</name>
</gene>
<dbReference type="SUPFAM" id="SSF52540">
    <property type="entry name" value="P-loop containing nucleoside triphosphate hydrolases"/>
    <property type="match status" value="1"/>
</dbReference>
<accession>A0A4S4D5N9</accession>
<dbReference type="Proteomes" id="UP000306102">
    <property type="component" value="Unassembled WGS sequence"/>
</dbReference>
<dbReference type="AlphaFoldDB" id="A0A4S4D5N9"/>
<evidence type="ECO:0000256" key="1">
    <source>
        <dbReference type="ARBA" id="ARBA00022821"/>
    </source>
</evidence>
<name>A0A4S4D5N9_CAMSN</name>
<dbReference type="Gene3D" id="3.40.50.300">
    <property type="entry name" value="P-loop containing nucleotide triphosphate hydrolases"/>
    <property type="match status" value="1"/>
</dbReference>
<dbReference type="InterPro" id="IPR002182">
    <property type="entry name" value="NB-ARC"/>
</dbReference>
<keyword evidence="1" id="KW-0611">Plant defense</keyword>
<dbReference type="GO" id="GO:0043531">
    <property type="term" value="F:ADP binding"/>
    <property type="evidence" value="ECO:0007669"/>
    <property type="project" value="InterPro"/>
</dbReference>
<evidence type="ECO:0000259" key="2">
    <source>
        <dbReference type="Pfam" id="PF00931"/>
    </source>
</evidence>
<dbReference type="GO" id="GO:0006952">
    <property type="term" value="P:defense response"/>
    <property type="evidence" value="ECO:0007669"/>
    <property type="project" value="UniProtKB-KW"/>
</dbReference>
<sequence>MVAHFNCKAWITVSQSYKPEELLNTMIEQLSRKDVLTLPDEGINSLIAKARGYLYEKKCVIVFDDVWKIDFWGSIRHVLPQNSQGSRVIITTRSEQVVVFCKESSVDHVHELQALSEEKA</sequence>
<dbReference type="PANTHER" id="PTHR36766:SF63">
    <property type="entry name" value="NB-ARC DOMAIN-CONTAINING PROTEIN"/>
    <property type="match status" value="1"/>
</dbReference>
<comment type="caution">
    <text evidence="3">The sequence shown here is derived from an EMBL/GenBank/DDBJ whole genome shotgun (WGS) entry which is preliminary data.</text>
</comment>
<reference evidence="3 4" key="1">
    <citation type="journal article" date="2018" name="Proc. Natl. Acad. Sci. U.S.A.">
        <title>Draft genome sequence of Camellia sinensis var. sinensis provides insights into the evolution of the tea genome and tea quality.</title>
        <authorList>
            <person name="Wei C."/>
            <person name="Yang H."/>
            <person name="Wang S."/>
            <person name="Zhao J."/>
            <person name="Liu C."/>
            <person name="Gao L."/>
            <person name="Xia E."/>
            <person name="Lu Y."/>
            <person name="Tai Y."/>
            <person name="She G."/>
            <person name="Sun J."/>
            <person name="Cao H."/>
            <person name="Tong W."/>
            <person name="Gao Q."/>
            <person name="Li Y."/>
            <person name="Deng W."/>
            <person name="Jiang X."/>
            <person name="Wang W."/>
            <person name="Chen Q."/>
            <person name="Zhang S."/>
            <person name="Li H."/>
            <person name="Wu J."/>
            <person name="Wang P."/>
            <person name="Li P."/>
            <person name="Shi C."/>
            <person name="Zheng F."/>
            <person name="Jian J."/>
            <person name="Huang B."/>
            <person name="Shan D."/>
            <person name="Shi M."/>
            <person name="Fang C."/>
            <person name="Yue Y."/>
            <person name="Li F."/>
            <person name="Li D."/>
            <person name="Wei S."/>
            <person name="Han B."/>
            <person name="Jiang C."/>
            <person name="Yin Y."/>
            <person name="Xia T."/>
            <person name="Zhang Z."/>
            <person name="Bennetzen J.L."/>
            <person name="Zhao S."/>
            <person name="Wan X."/>
        </authorList>
    </citation>
    <scope>NUCLEOTIDE SEQUENCE [LARGE SCALE GENOMIC DNA]</scope>
    <source>
        <strain evidence="4">cv. Shuchazao</strain>
        <tissue evidence="3">Leaf</tissue>
    </source>
</reference>